<dbReference type="Proteomes" id="UP000568273">
    <property type="component" value="Unassembled WGS sequence"/>
</dbReference>
<evidence type="ECO:0000256" key="2">
    <source>
        <dbReference type="ARBA" id="ARBA00008711"/>
    </source>
</evidence>
<dbReference type="InterPro" id="IPR036388">
    <property type="entry name" value="WH-like_DNA-bd_sf"/>
</dbReference>
<dbReference type="InterPro" id="IPR036631">
    <property type="entry name" value="MGMT_N_sf"/>
</dbReference>
<dbReference type="EMBL" id="JABDSR010000005">
    <property type="protein sequence ID" value="NMW84983.1"/>
    <property type="molecule type" value="Genomic_DNA"/>
</dbReference>
<evidence type="ECO:0000256" key="5">
    <source>
        <dbReference type="ARBA" id="ARBA00022679"/>
    </source>
</evidence>
<keyword evidence="4" id="KW-0489">Methyltransferase</keyword>
<dbReference type="Gene3D" id="1.10.10.10">
    <property type="entry name" value="Winged helix-like DNA-binding domain superfamily/Winged helix DNA-binding domain"/>
    <property type="match status" value="1"/>
</dbReference>
<evidence type="ECO:0000256" key="7">
    <source>
        <dbReference type="ARBA" id="ARBA00023204"/>
    </source>
</evidence>
<proteinExistence type="inferred from homology"/>
<gene>
    <name evidence="11" type="ORF">HKO22_04410</name>
</gene>
<comment type="catalytic activity">
    <reaction evidence="8">
        <text>a 6-O-methyl-2'-deoxyguanosine in DNA + L-cysteinyl-[protein] = S-methyl-L-cysteinyl-[protein] + a 2'-deoxyguanosine in DNA</text>
        <dbReference type="Rhea" id="RHEA:24000"/>
        <dbReference type="Rhea" id="RHEA-COMP:10131"/>
        <dbReference type="Rhea" id="RHEA-COMP:10132"/>
        <dbReference type="Rhea" id="RHEA-COMP:11367"/>
        <dbReference type="Rhea" id="RHEA-COMP:11368"/>
        <dbReference type="ChEBI" id="CHEBI:29950"/>
        <dbReference type="ChEBI" id="CHEBI:82612"/>
        <dbReference type="ChEBI" id="CHEBI:85445"/>
        <dbReference type="ChEBI" id="CHEBI:85448"/>
        <dbReference type="EC" id="2.1.1.63"/>
    </reaction>
</comment>
<protein>
    <recommendedName>
        <fullName evidence="3">methylated-DNA--[protein]-cysteine S-methyltransferase</fullName>
        <ecNumber evidence="3">2.1.1.63</ecNumber>
    </recommendedName>
</protein>
<dbReference type="GO" id="GO:0006281">
    <property type="term" value="P:DNA repair"/>
    <property type="evidence" value="ECO:0007669"/>
    <property type="project" value="UniProtKB-KW"/>
</dbReference>
<dbReference type="SUPFAM" id="SSF53155">
    <property type="entry name" value="Methylated DNA-protein cysteine methyltransferase domain"/>
    <property type="match status" value="1"/>
</dbReference>
<dbReference type="Pfam" id="PF02870">
    <property type="entry name" value="Methyltransf_1N"/>
    <property type="match status" value="1"/>
</dbReference>
<dbReference type="InterPro" id="IPR008332">
    <property type="entry name" value="MethylG_MeTrfase_N"/>
</dbReference>
<organism evidence="11 12">
    <name type="scientific">Peptoniphilus faecalis</name>
    <dbReference type="NCBI Taxonomy" id="2731255"/>
    <lineage>
        <taxon>Bacteria</taxon>
        <taxon>Bacillati</taxon>
        <taxon>Bacillota</taxon>
        <taxon>Tissierellia</taxon>
        <taxon>Tissierellales</taxon>
        <taxon>Peptoniphilaceae</taxon>
        <taxon>Peptoniphilus</taxon>
    </lineage>
</organism>
<dbReference type="FunFam" id="1.10.10.10:FF:000214">
    <property type="entry name" value="Methylated-DNA--protein-cysteine methyltransferase"/>
    <property type="match status" value="1"/>
</dbReference>
<dbReference type="GO" id="GO:0003908">
    <property type="term" value="F:methylated-DNA-[protein]-cysteine S-methyltransferase activity"/>
    <property type="evidence" value="ECO:0007669"/>
    <property type="project" value="UniProtKB-EC"/>
</dbReference>
<dbReference type="CDD" id="cd06445">
    <property type="entry name" value="ATase"/>
    <property type="match status" value="1"/>
</dbReference>
<dbReference type="NCBIfam" id="TIGR00589">
    <property type="entry name" value="ogt"/>
    <property type="match status" value="1"/>
</dbReference>
<dbReference type="InterPro" id="IPR001497">
    <property type="entry name" value="MethylDNA_cys_MeTrfase_AS"/>
</dbReference>
<comment type="catalytic activity">
    <reaction evidence="1">
        <text>a 4-O-methyl-thymidine in DNA + L-cysteinyl-[protein] = a thymidine in DNA + S-methyl-L-cysteinyl-[protein]</text>
        <dbReference type="Rhea" id="RHEA:53428"/>
        <dbReference type="Rhea" id="RHEA-COMP:10131"/>
        <dbReference type="Rhea" id="RHEA-COMP:10132"/>
        <dbReference type="Rhea" id="RHEA-COMP:13555"/>
        <dbReference type="Rhea" id="RHEA-COMP:13556"/>
        <dbReference type="ChEBI" id="CHEBI:29950"/>
        <dbReference type="ChEBI" id="CHEBI:82612"/>
        <dbReference type="ChEBI" id="CHEBI:137386"/>
        <dbReference type="ChEBI" id="CHEBI:137387"/>
        <dbReference type="EC" id="2.1.1.63"/>
    </reaction>
</comment>
<dbReference type="RefSeq" id="WP_169968839.1">
    <property type="nucleotide sequence ID" value="NZ_JABDSR010000005.1"/>
</dbReference>
<evidence type="ECO:0000256" key="6">
    <source>
        <dbReference type="ARBA" id="ARBA00022763"/>
    </source>
</evidence>
<dbReference type="AlphaFoldDB" id="A0A848RHR6"/>
<evidence type="ECO:0000256" key="1">
    <source>
        <dbReference type="ARBA" id="ARBA00001286"/>
    </source>
</evidence>
<dbReference type="InterPro" id="IPR014048">
    <property type="entry name" value="MethylDNA_cys_MeTrfase_DNA-bd"/>
</dbReference>
<comment type="similarity">
    <text evidence="2">Belongs to the MGMT family.</text>
</comment>
<feature type="domain" description="Methylated-DNA-[protein]-cysteine S-methyltransferase DNA binding" evidence="9">
    <location>
        <begin position="86"/>
        <end position="170"/>
    </location>
</feature>
<dbReference type="PROSITE" id="PS00374">
    <property type="entry name" value="MGMT"/>
    <property type="match status" value="1"/>
</dbReference>
<dbReference type="EC" id="2.1.1.63" evidence="3"/>
<reference evidence="11" key="1">
    <citation type="submission" date="2020-04" db="EMBL/GenBank/DDBJ databases">
        <title>Peptoniphilus sp. nov. isolated from swine feces.</title>
        <authorList>
            <person name="Ryu S.W."/>
        </authorList>
    </citation>
    <scope>NUCLEOTIDE SEQUENCE [LARGE SCALE GENOMIC DNA]</scope>
    <source>
        <strain evidence="11">AGMB00490</strain>
    </source>
</reference>
<evidence type="ECO:0000313" key="11">
    <source>
        <dbReference type="EMBL" id="NMW84983.1"/>
    </source>
</evidence>
<evidence type="ECO:0000256" key="4">
    <source>
        <dbReference type="ARBA" id="ARBA00022603"/>
    </source>
</evidence>
<keyword evidence="5" id="KW-0808">Transferase</keyword>
<dbReference type="PANTHER" id="PTHR10815">
    <property type="entry name" value="METHYLATED-DNA--PROTEIN-CYSTEINE METHYLTRANSFERASE"/>
    <property type="match status" value="1"/>
</dbReference>
<evidence type="ECO:0000256" key="3">
    <source>
        <dbReference type="ARBA" id="ARBA00011918"/>
    </source>
</evidence>
<dbReference type="PANTHER" id="PTHR10815:SF5">
    <property type="entry name" value="METHYLATED-DNA--PROTEIN-CYSTEINE METHYLTRANSFERASE"/>
    <property type="match status" value="1"/>
</dbReference>
<evidence type="ECO:0000313" key="12">
    <source>
        <dbReference type="Proteomes" id="UP000568273"/>
    </source>
</evidence>
<comment type="caution">
    <text evidence="11">The sequence shown here is derived from an EMBL/GenBank/DDBJ whole genome shotgun (WGS) entry which is preliminary data.</text>
</comment>
<dbReference type="Pfam" id="PF01035">
    <property type="entry name" value="DNA_binding_1"/>
    <property type="match status" value="1"/>
</dbReference>
<evidence type="ECO:0000259" key="10">
    <source>
        <dbReference type="Pfam" id="PF02870"/>
    </source>
</evidence>
<sequence>MFYKKIYNSPLGKIYLIFDEEFLLGLYFENQKYFGEVIKGEEVEDFNLKKLEIINKNVETTEKWLDIYFSGEEPKFMPCIKLIGTEFRRDVWKTLLEIPYGETITYKTISEKLIEMGKYKKMSAQGVGGAVGHNPISIIVPCHRVIGVDGSLKGYAGGIAKKKKLLQNEGFKFKK</sequence>
<accession>A0A848RHR6</accession>
<keyword evidence="7" id="KW-0234">DNA repair</keyword>
<name>A0A848RHR6_9FIRM</name>
<dbReference type="Gene3D" id="3.30.160.70">
    <property type="entry name" value="Methylated DNA-protein cysteine methyltransferase domain"/>
    <property type="match status" value="1"/>
</dbReference>
<dbReference type="SUPFAM" id="SSF46767">
    <property type="entry name" value="Methylated DNA-protein cysteine methyltransferase, C-terminal domain"/>
    <property type="match status" value="1"/>
</dbReference>
<dbReference type="GO" id="GO:0032259">
    <property type="term" value="P:methylation"/>
    <property type="evidence" value="ECO:0007669"/>
    <property type="project" value="UniProtKB-KW"/>
</dbReference>
<evidence type="ECO:0000256" key="8">
    <source>
        <dbReference type="ARBA" id="ARBA00049348"/>
    </source>
</evidence>
<feature type="domain" description="Methylguanine DNA methyltransferase ribonuclease-like" evidence="10">
    <location>
        <begin position="3"/>
        <end position="75"/>
    </location>
</feature>
<dbReference type="InterPro" id="IPR036217">
    <property type="entry name" value="MethylDNA_cys_MeTrfase_DNAb"/>
</dbReference>
<evidence type="ECO:0000259" key="9">
    <source>
        <dbReference type="Pfam" id="PF01035"/>
    </source>
</evidence>
<keyword evidence="12" id="KW-1185">Reference proteome</keyword>
<keyword evidence="6" id="KW-0227">DNA damage</keyword>